<evidence type="ECO:0000313" key="4">
    <source>
        <dbReference type="Proteomes" id="UP000605846"/>
    </source>
</evidence>
<feature type="transmembrane region" description="Helical" evidence="2">
    <location>
        <begin position="176"/>
        <end position="198"/>
    </location>
</feature>
<name>A0A8H7BTZ7_9FUNG</name>
<dbReference type="AlphaFoldDB" id="A0A8H7BTZ7"/>
<reference evidence="3" key="1">
    <citation type="submission" date="2020-01" db="EMBL/GenBank/DDBJ databases">
        <title>Genome Sequencing of Three Apophysomyces-Like Fungal Strains Confirms a Novel Fungal Genus in the Mucoromycota with divergent Burkholderia-like Endosymbiotic Bacteria.</title>
        <authorList>
            <person name="Stajich J.E."/>
            <person name="Macias A.M."/>
            <person name="Carter-House D."/>
            <person name="Lovett B."/>
            <person name="Kasson L.R."/>
            <person name="Berry K."/>
            <person name="Grigoriev I."/>
            <person name="Chang Y."/>
            <person name="Spatafora J."/>
            <person name="Kasson M.T."/>
        </authorList>
    </citation>
    <scope>NUCLEOTIDE SEQUENCE</scope>
    <source>
        <strain evidence="3">NRRL A-21654</strain>
    </source>
</reference>
<dbReference type="EMBL" id="JABAYA010000018">
    <property type="protein sequence ID" value="KAF7730157.1"/>
    <property type="molecule type" value="Genomic_DNA"/>
</dbReference>
<feature type="compositionally biased region" description="Polar residues" evidence="1">
    <location>
        <begin position="28"/>
        <end position="38"/>
    </location>
</feature>
<protein>
    <submittedName>
        <fullName evidence="3">Uncharacterized protein</fullName>
    </submittedName>
</protein>
<evidence type="ECO:0000256" key="1">
    <source>
        <dbReference type="SAM" id="MobiDB-lite"/>
    </source>
</evidence>
<evidence type="ECO:0000313" key="3">
    <source>
        <dbReference type="EMBL" id="KAF7730157.1"/>
    </source>
</evidence>
<feature type="region of interest" description="Disordered" evidence="1">
    <location>
        <begin position="373"/>
        <end position="405"/>
    </location>
</feature>
<feature type="region of interest" description="Disordered" evidence="1">
    <location>
        <begin position="419"/>
        <end position="460"/>
    </location>
</feature>
<feature type="region of interest" description="Disordered" evidence="1">
    <location>
        <begin position="220"/>
        <end position="252"/>
    </location>
</feature>
<keyword evidence="2" id="KW-0812">Transmembrane</keyword>
<evidence type="ECO:0000256" key="2">
    <source>
        <dbReference type="SAM" id="Phobius"/>
    </source>
</evidence>
<feature type="compositionally biased region" description="Polar residues" evidence="1">
    <location>
        <begin position="1"/>
        <end position="21"/>
    </location>
</feature>
<gene>
    <name evidence="3" type="ORF">EC973_002765</name>
</gene>
<keyword evidence="2" id="KW-0472">Membrane</keyword>
<keyword evidence="2" id="KW-1133">Transmembrane helix</keyword>
<comment type="caution">
    <text evidence="3">The sequence shown here is derived from an EMBL/GenBank/DDBJ whole genome shotgun (WGS) entry which is preliminary data.</text>
</comment>
<organism evidence="3 4">
    <name type="scientific">Apophysomyces ossiformis</name>
    <dbReference type="NCBI Taxonomy" id="679940"/>
    <lineage>
        <taxon>Eukaryota</taxon>
        <taxon>Fungi</taxon>
        <taxon>Fungi incertae sedis</taxon>
        <taxon>Mucoromycota</taxon>
        <taxon>Mucoromycotina</taxon>
        <taxon>Mucoromycetes</taxon>
        <taxon>Mucorales</taxon>
        <taxon>Mucorineae</taxon>
        <taxon>Mucoraceae</taxon>
        <taxon>Apophysomyces</taxon>
    </lineage>
</organism>
<dbReference type="OrthoDB" id="2290498at2759"/>
<feature type="compositionally biased region" description="Basic and acidic residues" evidence="1">
    <location>
        <begin position="224"/>
        <end position="239"/>
    </location>
</feature>
<accession>A0A8H7BTZ7</accession>
<feature type="compositionally biased region" description="Low complexity" evidence="1">
    <location>
        <begin position="82"/>
        <end position="165"/>
    </location>
</feature>
<dbReference type="Proteomes" id="UP000605846">
    <property type="component" value="Unassembled WGS sequence"/>
</dbReference>
<feature type="compositionally biased region" description="Low complexity" evidence="1">
    <location>
        <begin position="487"/>
        <end position="500"/>
    </location>
</feature>
<proteinExistence type="predicted"/>
<sequence length="514" mass="55053">MADTSVNPSKATTKAETNLIDSTPDEQGASTTQEPSRGTTSETKPDTPSTTTEATKPSSTTQAPNPTTNEPAKTTQDKPDPTKQTTTAAPVTTAPATHSTTNANTQVTTKTQAPTTTVVHTTTPSITSTNSAITPVTTPSGTLTLSSSTSITSSSISPTASATPGNQNKGGVSTSLVGGIVGAVFGALLLGAVAMLFIRRRRRHARSTRASRAMDEIFAPGNKGFDHGDRGIDGADSHWDPSQIANRGQDNADYGHVAAPETAYQHQPGQYLDDGAYGYHSTPQMAAASHPGQTYSPQLSNQAFNNMTSPVMNYRDIGSPSMGMAGTSIAMNQLDQHQPSHGQNVYSNDGAADMGYHDPYAQQYHNDPHGYQAAYAYHPDENGVPHQQGEYGYQGGYYEDPHHHQQHYDAGDHAAYAPHDAQQQQGKPIPGSPSHAPQHQEAQPAYGHQEYDRQTAGHTEQQMHGGYYAHEDPNMYQNGYAAADQGYYQQDAYHQQQQKASTTTPASQEQRYPH</sequence>
<feature type="compositionally biased region" description="Polar residues" evidence="1">
    <location>
        <begin position="62"/>
        <end position="74"/>
    </location>
</feature>
<feature type="region of interest" description="Disordered" evidence="1">
    <location>
        <begin position="1"/>
        <end position="169"/>
    </location>
</feature>
<feature type="compositionally biased region" description="Low complexity" evidence="1">
    <location>
        <begin position="39"/>
        <end position="61"/>
    </location>
</feature>
<keyword evidence="4" id="KW-1185">Reference proteome</keyword>
<feature type="region of interest" description="Disordered" evidence="1">
    <location>
        <begin position="487"/>
        <end position="514"/>
    </location>
</feature>
<feature type="compositionally biased region" description="Polar residues" evidence="1">
    <location>
        <begin position="501"/>
        <end position="514"/>
    </location>
</feature>